<dbReference type="PANTHER" id="PTHR16301">
    <property type="entry name" value="IMPACT-RELATED"/>
    <property type="match status" value="1"/>
</dbReference>
<feature type="domain" description="Impact N-terminal" evidence="3">
    <location>
        <begin position="31"/>
        <end position="148"/>
    </location>
</feature>
<dbReference type="GO" id="GO:0005840">
    <property type="term" value="C:ribosome"/>
    <property type="evidence" value="ECO:0007669"/>
    <property type="project" value="UniProtKB-KW"/>
</dbReference>
<dbReference type="PROSITE" id="PS00910">
    <property type="entry name" value="UPF0029"/>
    <property type="match status" value="1"/>
</dbReference>
<dbReference type="GO" id="GO:0005737">
    <property type="term" value="C:cytoplasm"/>
    <property type="evidence" value="ECO:0007669"/>
    <property type="project" value="TreeGrafter"/>
</dbReference>
<dbReference type="Gene3D" id="3.30.230.30">
    <property type="entry name" value="Impact, N-terminal domain"/>
    <property type="match status" value="1"/>
</dbReference>
<dbReference type="Proteomes" id="UP000076761">
    <property type="component" value="Unassembled WGS sequence"/>
</dbReference>
<dbReference type="OrthoDB" id="69641at2759"/>
<accession>A0A165PSZ4</accession>
<dbReference type="InterPro" id="IPR001498">
    <property type="entry name" value="Impact_N"/>
</dbReference>
<evidence type="ECO:0000256" key="1">
    <source>
        <dbReference type="ARBA" id="ARBA00007665"/>
    </source>
</evidence>
<dbReference type="EMBL" id="KV425606">
    <property type="protein sequence ID" value="KZT21454.1"/>
    <property type="molecule type" value="Genomic_DNA"/>
</dbReference>
<dbReference type="InParanoid" id="A0A165PSZ4"/>
<evidence type="ECO:0000256" key="2">
    <source>
        <dbReference type="SAM" id="MobiDB-lite"/>
    </source>
</evidence>
<feature type="compositionally biased region" description="Polar residues" evidence="2">
    <location>
        <begin position="186"/>
        <end position="205"/>
    </location>
</feature>
<proteinExistence type="inferred from homology"/>
<name>A0A165PSZ4_9AGAM</name>
<evidence type="ECO:0000259" key="3">
    <source>
        <dbReference type="Pfam" id="PF01205"/>
    </source>
</evidence>
<dbReference type="AlphaFoldDB" id="A0A165PSZ4"/>
<reference evidence="4 5" key="1">
    <citation type="journal article" date="2016" name="Mol. Biol. Evol.">
        <title>Comparative Genomics of Early-Diverging Mushroom-Forming Fungi Provides Insights into the Origins of Lignocellulose Decay Capabilities.</title>
        <authorList>
            <person name="Nagy L.G."/>
            <person name="Riley R."/>
            <person name="Tritt A."/>
            <person name="Adam C."/>
            <person name="Daum C."/>
            <person name="Floudas D."/>
            <person name="Sun H."/>
            <person name="Yadav J.S."/>
            <person name="Pangilinan J."/>
            <person name="Larsson K.H."/>
            <person name="Matsuura K."/>
            <person name="Barry K."/>
            <person name="Labutti K."/>
            <person name="Kuo R."/>
            <person name="Ohm R.A."/>
            <person name="Bhattacharya S.S."/>
            <person name="Shirouzu T."/>
            <person name="Yoshinaga Y."/>
            <person name="Martin F.M."/>
            <person name="Grigoriev I.V."/>
            <person name="Hibbett D.S."/>
        </authorList>
    </citation>
    <scope>NUCLEOTIDE SEQUENCE [LARGE SCALE GENOMIC DNA]</scope>
    <source>
        <strain evidence="4 5">HHB14362 ss-1</strain>
    </source>
</reference>
<keyword evidence="4" id="KW-0687">Ribonucleoprotein</keyword>
<feature type="region of interest" description="Disordered" evidence="2">
    <location>
        <begin position="186"/>
        <end position="224"/>
    </location>
</feature>
<keyword evidence="5" id="KW-1185">Reference proteome</keyword>
<dbReference type="InterPro" id="IPR023582">
    <property type="entry name" value="Impact"/>
</dbReference>
<dbReference type="GO" id="GO:0006446">
    <property type="term" value="P:regulation of translational initiation"/>
    <property type="evidence" value="ECO:0007669"/>
    <property type="project" value="TreeGrafter"/>
</dbReference>
<organism evidence="4 5">
    <name type="scientific">Neolentinus lepideus HHB14362 ss-1</name>
    <dbReference type="NCBI Taxonomy" id="1314782"/>
    <lineage>
        <taxon>Eukaryota</taxon>
        <taxon>Fungi</taxon>
        <taxon>Dikarya</taxon>
        <taxon>Basidiomycota</taxon>
        <taxon>Agaricomycotina</taxon>
        <taxon>Agaricomycetes</taxon>
        <taxon>Gloeophyllales</taxon>
        <taxon>Gloeophyllaceae</taxon>
        <taxon>Neolentinus</taxon>
    </lineage>
</organism>
<dbReference type="GO" id="GO:0140469">
    <property type="term" value="P:GCN2-mediated signaling"/>
    <property type="evidence" value="ECO:0007669"/>
    <property type="project" value="TreeGrafter"/>
</dbReference>
<dbReference type="SUPFAM" id="SSF54211">
    <property type="entry name" value="Ribosomal protein S5 domain 2-like"/>
    <property type="match status" value="1"/>
</dbReference>
<comment type="similarity">
    <text evidence="1">Belongs to the IMPACT family.</text>
</comment>
<keyword evidence="4" id="KW-0689">Ribosomal protein</keyword>
<dbReference type="Pfam" id="PF01205">
    <property type="entry name" value="Impact_N"/>
    <property type="match status" value="1"/>
</dbReference>
<dbReference type="InterPro" id="IPR036956">
    <property type="entry name" value="Impact_N_sf"/>
</dbReference>
<dbReference type="STRING" id="1314782.A0A165PSZ4"/>
<sequence>MPPSATTLDSFIISSKAAPQVLATSQEIRDRKSIFVASAYKASSPAEARSVLKHHKHVVHGAKPASHEFAAWRCMMLKDGKTGLDGVDDFEVQSGWEDDGERYGGNKILKVMQTEGVIDVIVIVSRWYGGIMLGPARFEHIETCAREVCRSFKLKQDMEECIVVLTALDDELTKLRKELARLSLTSQSTDSSYRPSEVEQPSQSTENKEQKKSQNYATLSDSRDVAKARRLITARENSIKSLKGIIAKKKTST</sequence>
<protein>
    <submittedName>
        <fullName evidence="4">Ribosomal protein S5 domain 2-like protein</fullName>
    </submittedName>
</protein>
<dbReference type="InterPro" id="IPR020569">
    <property type="entry name" value="UPF0029_Impact_CS"/>
</dbReference>
<dbReference type="PANTHER" id="PTHR16301:SF25">
    <property type="entry name" value="PROTEIN IMPACT"/>
    <property type="match status" value="1"/>
</dbReference>
<gene>
    <name evidence="4" type="ORF">NEOLEDRAFT_1150651</name>
</gene>
<evidence type="ECO:0000313" key="4">
    <source>
        <dbReference type="EMBL" id="KZT21454.1"/>
    </source>
</evidence>
<dbReference type="InterPro" id="IPR020568">
    <property type="entry name" value="Ribosomal_Su5_D2-typ_SF"/>
</dbReference>
<evidence type="ECO:0000313" key="5">
    <source>
        <dbReference type="Proteomes" id="UP000076761"/>
    </source>
</evidence>